<evidence type="ECO:0000256" key="3">
    <source>
        <dbReference type="ARBA" id="ARBA00022692"/>
    </source>
</evidence>
<dbReference type="RefSeq" id="WP_123753073.1">
    <property type="nucleotide sequence ID" value="NZ_RJUR01000014.1"/>
</dbReference>
<feature type="transmembrane region" description="Helical" evidence="6">
    <location>
        <begin position="135"/>
        <end position="153"/>
    </location>
</feature>
<evidence type="ECO:0000256" key="5">
    <source>
        <dbReference type="ARBA" id="ARBA00023136"/>
    </source>
</evidence>
<dbReference type="InterPro" id="IPR020846">
    <property type="entry name" value="MFS_dom"/>
</dbReference>
<dbReference type="PANTHER" id="PTHR42718:SF9">
    <property type="entry name" value="MAJOR FACILITATOR SUPERFAMILY MULTIDRUG TRANSPORTER MFSC"/>
    <property type="match status" value="1"/>
</dbReference>
<dbReference type="InterPro" id="IPR036259">
    <property type="entry name" value="MFS_trans_sf"/>
</dbReference>
<dbReference type="EMBL" id="RJUR01000014">
    <property type="protein sequence ID" value="ROQ48794.1"/>
    <property type="molecule type" value="Genomic_DNA"/>
</dbReference>
<dbReference type="InterPro" id="IPR011701">
    <property type="entry name" value="MFS"/>
</dbReference>
<evidence type="ECO:0000313" key="8">
    <source>
        <dbReference type="EMBL" id="ROQ48794.1"/>
    </source>
</evidence>
<dbReference type="PROSITE" id="PS50850">
    <property type="entry name" value="MFS"/>
    <property type="match status" value="1"/>
</dbReference>
<dbReference type="AlphaFoldDB" id="A0A9X8HJP6"/>
<feature type="transmembrane region" description="Helical" evidence="6">
    <location>
        <begin position="341"/>
        <end position="358"/>
    </location>
</feature>
<evidence type="ECO:0000256" key="6">
    <source>
        <dbReference type="SAM" id="Phobius"/>
    </source>
</evidence>
<dbReference type="GO" id="GO:0022857">
    <property type="term" value="F:transmembrane transporter activity"/>
    <property type="evidence" value="ECO:0007669"/>
    <property type="project" value="InterPro"/>
</dbReference>
<evidence type="ECO:0000256" key="4">
    <source>
        <dbReference type="ARBA" id="ARBA00022989"/>
    </source>
</evidence>
<feature type="domain" description="Major facilitator superfamily (MFS) profile" evidence="7">
    <location>
        <begin position="7"/>
        <end position="390"/>
    </location>
</feature>
<dbReference type="SUPFAM" id="SSF103473">
    <property type="entry name" value="MFS general substrate transporter"/>
    <property type="match status" value="1"/>
</dbReference>
<protein>
    <submittedName>
        <fullName evidence="8">MFS family arabinose efflux permease</fullName>
    </submittedName>
</protein>
<evidence type="ECO:0000256" key="2">
    <source>
        <dbReference type="ARBA" id="ARBA00022448"/>
    </source>
</evidence>
<dbReference type="PANTHER" id="PTHR42718">
    <property type="entry name" value="MAJOR FACILITATOR SUPERFAMILY MULTIDRUG TRANSPORTER MFSC"/>
    <property type="match status" value="1"/>
</dbReference>
<dbReference type="Pfam" id="PF07690">
    <property type="entry name" value="MFS_1"/>
    <property type="match status" value="1"/>
</dbReference>
<feature type="transmembrane region" description="Helical" evidence="6">
    <location>
        <begin position="45"/>
        <end position="65"/>
    </location>
</feature>
<feature type="transmembrane region" description="Helical" evidence="6">
    <location>
        <begin position="159"/>
        <end position="181"/>
    </location>
</feature>
<accession>A0A9X8HJP6</accession>
<reference evidence="8 9" key="1">
    <citation type="submission" date="2018-11" db="EMBL/GenBank/DDBJ databases">
        <title>Genomic analyses of the natural microbiome of Caenorhabditis elegans.</title>
        <authorList>
            <person name="Samuel B."/>
        </authorList>
    </citation>
    <scope>NUCLEOTIDE SEQUENCE [LARGE SCALE GENOMIC DNA]</scope>
    <source>
        <strain evidence="8 9">BIGb0473</strain>
    </source>
</reference>
<evidence type="ECO:0000313" key="9">
    <source>
        <dbReference type="Proteomes" id="UP000269115"/>
    </source>
</evidence>
<feature type="transmembrane region" description="Helical" evidence="6">
    <location>
        <begin position="270"/>
        <end position="292"/>
    </location>
</feature>
<evidence type="ECO:0000259" key="7">
    <source>
        <dbReference type="PROSITE" id="PS50850"/>
    </source>
</evidence>
<proteinExistence type="predicted"/>
<feature type="transmembrane region" description="Helical" evidence="6">
    <location>
        <begin position="7"/>
        <end position="25"/>
    </location>
</feature>
<comment type="caution">
    <text evidence="8">The sequence shown here is derived from an EMBL/GenBank/DDBJ whole genome shotgun (WGS) entry which is preliminary data.</text>
</comment>
<keyword evidence="2" id="KW-0813">Transport</keyword>
<keyword evidence="3 6" id="KW-0812">Transmembrane</keyword>
<comment type="subcellular location">
    <subcellularLocation>
        <location evidence="1">Membrane</location>
        <topology evidence="1">Multi-pass membrane protein</topology>
    </subcellularLocation>
</comment>
<dbReference type="GO" id="GO:0005886">
    <property type="term" value="C:plasma membrane"/>
    <property type="evidence" value="ECO:0007669"/>
    <property type="project" value="UniProtKB-SubCell"/>
</dbReference>
<dbReference type="Gene3D" id="1.20.1250.20">
    <property type="entry name" value="MFS general substrate transporter like domains"/>
    <property type="match status" value="1"/>
</dbReference>
<organism evidence="8 9">
    <name type="scientific">Pseudomonas putida</name>
    <name type="common">Arthrobacter siderocapsulatus</name>
    <dbReference type="NCBI Taxonomy" id="303"/>
    <lineage>
        <taxon>Bacteria</taxon>
        <taxon>Pseudomonadati</taxon>
        <taxon>Pseudomonadota</taxon>
        <taxon>Gammaproteobacteria</taxon>
        <taxon>Pseudomonadales</taxon>
        <taxon>Pseudomonadaceae</taxon>
        <taxon>Pseudomonas</taxon>
    </lineage>
</organism>
<dbReference type="Proteomes" id="UP000269115">
    <property type="component" value="Unassembled WGS sequence"/>
</dbReference>
<feature type="transmembrane region" description="Helical" evidence="6">
    <location>
        <begin position="202"/>
        <end position="229"/>
    </location>
</feature>
<name>A0A9X8HJP6_PSEPU</name>
<evidence type="ECO:0000256" key="1">
    <source>
        <dbReference type="ARBA" id="ARBA00004141"/>
    </source>
</evidence>
<feature type="transmembrane region" description="Helical" evidence="6">
    <location>
        <begin position="235"/>
        <end position="258"/>
    </location>
</feature>
<gene>
    <name evidence="8" type="ORF">EDF85_3096</name>
</gene>
<feature type="transmembrane region" description="Helical" evidence="6">
    <location>
        <begin position="364"/>
        <end position="383"/>
    </location>
</feature>
<keyword evidence="5 6" id="KW-0472">Membrane</keyword>
<feature type="transmembrane region" description="Helical" evidence="6">
    <location>
        <begin position="103"/>
        <end position="123"/>
    </location>
</feature>
<sequence>MPFRSKVSLIFLMGFALDLLNLFVLNSAYPALQRQLGASVTQLGWVGNAYMLGLTLIIPLGNGLAQRIGERATLLLSLALFGLGCALAGSARSIEALIGWRLLQGLGGGLLIPVGQALAYRACPASERAGLTSRVMMVALLVPALSPALGGLMADQGDWRWVFFALLAPTLACAALVLAWLPGGRPQPSVRPALDLRLLRQPLLHTAMLIYLCVPGVFMGINLVAALYLQGTLGLSATATGGLMLPWAAGALAAIALSRWRFNALGPRPLLLAGMGIQSLAVLALASPWLVAHPGWLVLLYALLGLGSSLCSSTAQTAAFVAIPEAAMGAASALWSLNRQLSFFFGVAFLGAVLDWRLPEPTAYAQALALGAALTLLPLPWVLRLPGARALFVQPVE</sequence>
<keyword evidence="4 6" id="KW-1133">Transmembrane helix</keyword>
<feature type="transmembrane region" description="Helical" evidence="6">
    <location>
        <begin position="72"/>
        <end position="91"/>
    </location>
</feature>